<accession>A0A814R8E3</accession>
<proteinExistence type="predicted"/>
<dbReference type="Proteomes" id="UP000663829">
    <property type="component" value="Unassembled WGS sequence"/>
</dbReference>
<dbReference type="EMBL" id="CAJOBA010094267">
    <property type="protein sequence ID" value="CAF4497070.1"/>
    <property type="molecule type" value="Genomic_DNA"/>
</dbReference>
<sequence>DENITSENAGDIVHLRVERQTLRRLPKSKDILFTIKTYLTPMAEIVKDVDVAKRLASAIRNWPPEVIHYKSAKSYKDPLLKYLDKVTDAKL</sequence>
<evidence type="ECO:0000313" key="5">
    <source>
        <dbReference type="Proteomes" id="UP000663829"/>
    </source>
</evidence>
<dbReference type="AlphaFoldDB" id="A0A814R8E3"/>
<dbReference type="Pfam" id="PF11927">
    <property type="entry name" value="HODM_asu-like"/>
    <property type="match status" value="1"/>
</dbReference>
<protein>
    <submittedName>
        <fullName evidence="1">Uncharacterized protein</fullName>
    </submittedName>
</protein>
<evidence type="ECO:0000313" key="1">
    <source>
        <dbReference type="EMBL" id="CAF1130438.1"/>
    </source>
</evidence>
<organism evidence="1 5">
    <name type="scientific">Didymodactylos carnosus</name>
    <dbReference type="NCBI Taxonomy" id="1234261"/>
    <lineage>
        <taxon>Eukaryota</taxon>
        <taxon>Metazoa</taxon>
        <taxon>Spiralia</taxon>
        <taxon>Gnathifera</taxon>
        <taxon>Rotifera</taxon>
        <taxon>Eurotatoria</taxon>
        <taxon>Bdelloidea</taxon>
        <taxon>Philodinida</taxon>
        <taxon>Philodinidae</taxon>
        <taxon>Didymodactylos</taxon>
    </lineage>
</organism>
<name>A0A814R8E3_9BILA</name>
<dbReference type="Proteomes" id="UP000682733">
    <property type="component" value="Unassembled WGS sequence"/>
</dbReference>
<dbReference type="Proteomes" id="UP000677228">
    <property type="component" value="Unassembled WGS sequence"/>
</dbReference>
<dbReference type="Proteomes" id="UP000681722">
    <property type="component" value="Unassembled WGS sequence"/>
</dbReference>
<dbReference type="EMBL" id="CAJNOQ010006303">
    <property type="protein sequence ID" value="CAF1130438.1"/>
    <property type="molecule type" value="Genomic_DNA"/>
</dbReference>
<gene>
    <name evidence="1" type="ORF">GPM918_LOCUS20162</name>
    <name evidence="2" type="ORF">OVA965_LOCUS44794</name>
    <name evidence="3" type="ORF">SRO942_LOCUS20159</name>
    <name evidence="4" type="ORF">TMI583_LOCUS47799</name>
</gene>
<reference evidence="1" key="1">
    <citation type="submission" date="2021-02" db="EMBL/GenBank/DDBJ databases">
        <authorList>
            <person name="Nowell W R."/>
        </authorList>
    </citation>
    <scope>NUCLEOTIDE SEQUENCE</scope>
</reference>
<evidence type="ECO:0000313" key="2">
    <source>
        <dbReference type="EMBL" id="CAF1650385.1"/>
    </source>
</evidence>
<dbReference type="EMBL" id="CAJOBC010006303">
    <property type="protein sequence ID" value="CAF3894119.1"/>
    <property type="molecule type" value="Genomic_DNA"/>
</dbReference>
<feature type="non-terminal residue" evidence="1">
    <location>
        <position position="1"/>
    </location>
</feature>
<dbReference type="InterPro" id="IPR021848">
    <property type="entry name" value="HODM_asu-like"/>
</dbReference>
<evidence type="ECO:0000313" key="3">
    <source>
        <dbReference type="EMBL" id="CAF3894119.1"/>
    </source>
</evidence>
<comment type="caution">
    <text evidence="1">The sequence shown here is derived from an EMBL/GenBank/DDBJ whole genome shotgun (WGS) entry which is preliminary data.</text>
</comment>
<evidence type="ECO:0000313" key="4">
    <source>
        <dbReference type="EMBL" id="CAF4497070.1"/>
    </source>
</evidence>
<dbReference type="EMBL" id="CAJNOK010065944">
    <property type="protein sequence ID" value="CAF1650385.1"/>
    <property type="molecule type" value="Genomic_DNA"/>
</dbReference>
<keyword evidence="5" id="KW-1185">Reference proteome</keyword>
<dbReference type="OrthoDB" id="497541at2759"/>